<dbReference type="Proteomes" id="UP000427906">
    <property type="component" value="Chromosome"/>
</dbReference>
<dbReference type="EMBL" id="AP021874">
    <property type="protein sequence ID" value="BBO70486.1"/>
    <property type="molecule type" value="Genomic_DNA"/>
</dbReference>
<evidence type="ECO:0000259" key="2">
    <source>
        <dbReference type="Pfam" id="PF00497"/>
    </source>
</evidence>
<accession>A0A5K7YMQ6</accession>
<sequence>MRILALFFLILLRVGLPATWAHDIVLVADPWPPFNMEPGGDREGYLIDVARAVFEPAGYTVTYRTVPWKRAIEGVRTGRYTGAVGASNTDAAGFVFPDEELARNTLAFFTRGDHPWVFDGPASIETVSLGVAAGYDYRQWLNGYIAAHRNDEQRVQVIAGVQPLKQNLKKLLLERIDVVVDTEAAIRYTAKEMGIWEQIKFAGHGVEPAYIHIAFSPALAESPELAGLLSRGIVNLRRSGRLKEILDRYGLHDWK</sequence>
<organism evidence="3 4">
    <name type="scientific">Desulfosarcina alkanivorans</name>
    <dbReference type="NCBI Taxonomy" id="571177"/>
    <lineage>
        <taxon>Bacteria</taxon>
        <taxon>Pseudomonadati</taxon>
        <taxon>Thermodesulfobacteriota</taxon>
        <taxon>Desulfobacteria</taxon>
        <taxon>Desulfobacterales</taxon>
        <taxon>Desulfosarcinaceae</taxon>
        <taxon>Desulfosarcina</taxon>
    </lineage>
</organism>
<dbReference type="SUPFAM" id="SSF53850">
    <property type="entry name" value="Periplasmic binding protein-like II"/>
    <property type="match status" value="1"/>
</dbReference>
<protein>
    <submittedName>
        <fullName evidence="3">Amino acid ABC transporter substrate-binding protein</fullName>
    </submittedName>
</protein>
<dbReference type="RefSeq" id="WP_167527905.1">
    <property type="nucleotide sequence ID" value="NZ_AP021874.1"/>
</dbReference>
<keyword evidence="4" id="KW-1185">Reference proteome</keyword>
<evidence type="ECO:0000256" key="1">
    <source>
        <dbReference type="ARBA" id="ARBA00022729"/>
    </source>
</evidence>
<reference evidence="3 4" key="1">
    <citation type="submission" date="2019-11" db="EMBL/GenBank/DDBJ databases">
        <title>Comparative genomics of hydrocarbon-degrading Desulfosarcina strains.</title>
        <authorList>
            <person name="Watanabe M."/>
            <person name="Kojima H."/>
            <person name="Fukui M."/>
        </authorList>
    </citation>
    <scope>NUCLEOTIDE SEQUENCE [LARGE SCALE GENOMIC DNA]</scope>
    <source>
        <strain evidence="3 4">PL12</strain>
    </source>
</reference>
<dbReference type="KEGG" id="dalk:DSCA_44160"/>
<dbReference type="AlphaFoldDB" id="A0A5K7YMQ6"/>
<keyword evidence="1" id="KW-0732">Signal</keyword>
<dbReference type="InterPro" id="IPR001638">
    <property type="entry name" value="Solute-binding_3/MltF_N"/>
</dbReference>
<name>A0A5K7YMQ6_9BACT</name>
<dbReference type="PANTHER" id="PTHR35936:SF25">
    <property type="entry name" value="ABC TRANSPORTER SUBSTRATE-BINDING PROTEIN"/>
    <property type="match status" value="1"/>
</dbReference>
<evidence type="ECO:0000313" key="3">
    <source>
        <dbReference type="EMBL" id="BBO70486.1"/>
    </source>
</evidence>
<evidence type="ECO:0000313" key="4">
    <source>
        <dbReference type="Proteomes" id="UP000427906"/>
    </source>
</evidence>
<gene>
    <name evidence="3" type="ORF">DSCA_44160</name>
</gene>
<dbReference type="Pfam" id="PF00497">
    <property type="entry name" value="SBP_bac_3"/>
    <property type="match status" value="1"/>
</dbReference>
<dbReference type="Gene3D" id="3.40.190.10">
    <property type="entry name" value="Periplasmic binding protein-like II"/>
    <property type="match status" value="2"/>
</dbReference>
<proteinExistence type="predicted"/>
<feature type="domain" description="Solute-binding protein family 3/N-terminal" evidence="2">
    <location>
        <begin position="25"/>
        <end position="250"/>
    </location>
</feature>
<dbReference type="PANTHER" id="PTHR35936">
    <property type="entry name" value="MEMBRANE-BOUND LYTIC MUREIN TRANSGLYCOSYLASE F"/>
    <property type="match status" value="1"/>
</dbReference>